<keyword evidence="2" id="KW-1185">Reference proteome</keyword>
<gene>
    <name evidence="1" type="ORF">HY3_09045</name>
</gene>
<evidence type="ECO:0000313" key="2">
    <source>
        <dbReference type="Proteomes" id="UP000249123"/>
    </source>
</evidence>
<dbReference type="AlphaFoldDB" id="A0A062U3V9"/>
<dbReference type="Proteomes" id="UP000249123">
    <property type="component" value="Unassembled WGS sequence"/>
</dbReference>
<reference evidence="1 2" key="1">
    <citation type="submission" date="2013-04" db="EMBL/GenBank/DDBJ databases">
        <title>Hyphomonas sp. T24B3 Genome Sequencing.</title>
        <authorList>
            <person name="Lai Q."/>
            <person name="Shao Z."/>
        </authorList>
    </citation>
    <scope>NUCLEOTIDE SEQUENCE [LARGE SCALE GENOMIC DNA]</scope>
    <source>
        <strain evidence="1 2">T24B3</strain>
    </source>
</reference>
<name>A0A062U3V9_9PROT</name>
<organism evidence="1 2">
    <name type="scientific">Hyphomonas pacifica</name>
    <dbReference type="NCBI Taxonomy" id="1280941"/>
    <lineage>
        <taxon>Bacteria</taxon>
        <taxon>Pseudomonadati</taxon>
        <taxon>Pseudomonadota</taxon>
        <taxon>Alphaproteobacteria</taxon>
        <taxon>Hyphomonadales</taxon>
        <taxon>Hyphomonadaceae</taxon>
        <taxon>Hyphomonas</taxon>
    </lineage>
</organism>
<comment type="caution">
    <text evidence="1">The sequence shown here is derived from an EMBL/GenBank/DDBJ whole genome shotgun (WGS) entry which is preliminary data.</text>
</comment>
<proteinExistence type="predicted"/>
<dbReference type="EMBL" id="AWFB01000006">
    <property type="protein sequence ID" value="RAN35206.1"/>
    <property type="molecule type" value="Genomic_DNA"/>
</dbReference>
<evidence type="ECO:0000313" key="1">
    <source>
        <dbReference type="EMBL" id="RAN35206.1"/>
    </source>
</evidence>
<sequence>MSFFYPPKGFPPHLAMIWPLIWVQIMMLSAAIRRTYGKGVQYHWSVTPNGRVFLASIDWVPGHKTEWTHLQPAPHFNDRLAAACDGRTFTPDYLRMNPLSFGRGTGVRGKGISASATRAAAKPPLILTPLFGRTQCARLCSQAPGRSGFSVPLPET</sequence>
<accession>A0A062U3V9</accession>
<protein>
    <submittedName>
        <fullName evidence="1">Uncharacterized protein</fullName>
    </submittedName>
</protein>